<evidence type="ECO:0000313" key="1">
    <source>
        <dbReference type="EMBL" id="MCC2032184.1"/>
    </source>
</evidence>
<sequence>MSTRARPAVLDGLSVEADASIDAETKAKVEVVVLDILRVAGASTDDVIVALYESRVEHFPGVPRVTPQRVRTARAACVRRGLVGAHPTPGTSRVGNRATRWQLTVRKDA</sequence>
<reference evidence="1" key="1">
    <citation type="submission" date="2021-04" db="EMBL/GenBank/DDBJ databases">
        <title>Microbacterium tenobrionis sp. nov. and Microbacterium allomyrinae sp. nov., isolated from larvae of Tenobrio molitor and Allomyrina dichotoma, respectively.</title>
        <authorList>
            <person name="Lee S.D."/>
        </authorList>
    </citation>
    <scope>NUCLEOTIDE SEQUENCE</scope>
    <source>
        <strain evidence="1">BWT-G7</strain>
    </source>
</reference>
<dbReference type="EMBL" id="JAGTTN010000002">
    <property type="protein sequence ID" value="MCC2032184.1"/>
    <property type="molecule type" value="Genomic_DNA"/>
</dbReference>
<protein>
    <submittedName>
        <fullName evidence="1">Uncharacterized protein</fullName>
    </submittedName>
</protein>
<gene>
    <name evidence="1" type="ORF">KEC57_08295</name>
</gene>
<evidence type="ECO:0000313" key="2">
    <source>
        <dbReference type="Proteomes" id="UP001139354"/>
    </source>
</evidence>
<keyword evidence="2" id="KW-1185">Reference proteome</keyword>
<accession>A0A9X1LUD9</accession>
<dbReference type="RefSeq" id="WP_229384096.1">
    <property type="nucleotide sequence ID" value="NZ_JAGTTN010000002.1"/>
</dbReference>
<proteinExistence type="predicted"/>
<organism evidence="1 2">
    <name type="scientific">Microbacterium allomyrinae</name>
    <dbReference type="NCBI Taxonomy" id="2830666"/>
    <lineage>
        <taxon>Bacteria</taxon>
        <taxon>Bacillati</taxon>
        <taxon>Actinomycetota</taxon>
        <taxon>Actinomycetes</taxon>
        <taxon>Micrococcales</taxon>
        <taxon>Microbacteriaceae</taxon>
        <taxon>Microbacterium</taxon>
    </lineage>
</organism>
<name>A0A9X1LUD9_9MICO</name>
<dbReference type="Proteomes" id="UP001139354">
    <property type="component" value="Unassembled WGS sequence"/>
</dbReference>
<comment type="caution">
    <text evidence="1">The sequence shown here is derived from an EMBL/GenBank/DDBJ whole genome shotgun (WGS) entry which is preliminary data.</text>
</comment>
<dbReference type="AlphaFoldDB" id="A0A9X1LUD9"/>